<gene>
    <name evidence="8" type="ORF">GPUH_LOCUS822</name>
</gene>
<accession>A0A183CWI1</accession>
<proteinExistence type="predicted"/>
<feature type="transmembrane region" description="Helical" evidence="6">
    <location>
        <begin position="22"/>
        <end position="46"/>
    </location>
</feature>
<dbReference type="CDD" id="cd21674">
    <property type="entry name" value="SMP_PDZD8"/>
    <property type="match status" value="1"/>
</dbReference>
<evidence type="ECO:0000256" key="5">
    <source>
        <dbReference type="ARBA" id="ARBA00023136"/>
    </source>
</evidence>
<protein>
    <submittedName>
        <fullName evidence="10">SMP-LTD domain-containing protein</fullName>
    </submittedName>
</protein>
<name>A0A183CWI1_9BILA</name>
<dbReference type="GO" id="GO:0016020">
    <property type="term" value="C:membrane"/>
    <property type="evidence" value="ECO:0007669"/>
    <property type="project" value="UniProtKB-SubCell"/>
</dbReference>
<dbReference type="PROSITE" id="PS51847">
    <property type="entry name" value="SMP"/>
    <property type="match status" value="1"/>
</dbReference>
<dbReference type="GO" id="GO:1990456">
    <property type="term" value="P:mitochondrion-endoplasmic reticulum membrane tethering"/>
    <property type="evidence" value="ECO:0007669"/>
    <property type="project" value="InterPro"/>
</dbReference>
<dbReference type="AlphaFoldDB" id="A0A183CWI1"/>
<keyword evidence="3" id="KW-0445">Lipid transport</keyword>
<evidence type="ECO:0000256" key="2">
    <source>
        <dbReference type="ARBA" id="ARBA00022448"/>
    </source>
</evidence>
<dbReference type="GO" id="GO:0051560">
    <property type="term" value="P:mitochondrial calcium ion homeostasis"/>
    <property type="evidence" value="ECO:0007669"/>
    <property type="project" value="InterPro"/>
</dbReference>
<keyword evidence="5 6" id="KW-0472">Membrane</keyword>
<reference evidence="10" key="1">
    <citation type="submission" date="2016-06" db="UniProtKB">
        <authorList>
            <consortium name="WormBaseParasite"/>
        </authorList>
    </citation>
    <scope>IDENTIFICATION</scope>
</reference>
<dbReference type="GO" id="GO:0006869">
    <property type="term" value="P:lipid transport"/>
    <property type="evidence" value="ECO:0007669"/>
    <property type="project" value="UniProtKB-KW"/>
</dbReference>
<evidence type="ECO:0000256" key="6">
    <source>
        <dbReference type="SAM" id="Phobius"/>
    </source>
</evidence>
<evidence type="ECO:0000313" key="10">
    <source>
        <dbReference type="WBParaSite" id="GPUH_0000082201-mRNA-1"/>
    </source>
</evidence>
<dbReference type="GO" id="GO:0044233">
    <property type="term" value="C:mitochondria-associated endoplasmic reticulum membrane contact site"/>
    <property type="evidence" value="ECO:0007669"/>
    <property type="project" value="InterPro"/>
</dbReference>
<feature type="domain" description="SMP-LTD" evidence="7">
    <location>
        <begin position="83"/>
        <end position="256"/>
    </location>
</feature>
<organism evidence="10">
    <name type="scientific">Gongylonema pulchrum</name>
    <dbReference type="NCBI Taxonomy" id="637853"/>
    <lineage>
        <taxon>Eukaryota</taxon>
        <taxon>Metazoa</taxon>
        <taxon>Ecdysozoa</taxon>
        <taxon>Nematoda</taxon>
        <taxon>Chromadorea</taxon>
        <taxon>Rhabditida</taxon>
        <taxon>Spirurina</taxon>
        <taxon>Spiruromorpha</taxon>
        <taxon>Spiruroidea</taxon>
        <taxon>Gongylonematidae</taxon>
        <taxon>Gongylonema</taxon>
    </lineage>
</organism>
<dbReference type="Proteomes" id="UP000271098">
    <property type="component" value="Unassembled WGS sequence"/>
</dbReference>
<evidence type="ECO:0000259" key="7">
    <source>
        <dbReference type="PROSITE" id="PS51847"/>
    </source>
</evidence>
<evidence type="ECO:0000313" key="9">
    <source>
        <dbReference type="Proteomes" id="UP000271098"/>
    </source>
</evidence>
<keyword evidence="6" id="KW-1133">Transmembrane helix</keyword>
<keyword evidence="6" id="KW-0812">Transmembrane</keyword>
<evidence type="ECO:0000256" key="4">
    <source>
        <dbReference type="ARBA" id="ARBA00023121"/>
    </source>
</evidence>
<keyword evidence="4" id="KW-0446">Lipid-binding</keyword>
<reference evidence="8 9" key="2">
    <citation type="submission" date="2018-11" db="EMBL/GenBank/DDBJ databases">
        <authorList>
            <consortium name="Pathogen Informatics"/>
        </authorList>
    </citation>
    <scope>NUCLEOTIDE SEQUENCE [LARGE SCALE GENOMIC DNA]</scope>
</reference>
<dbReference type="InterPro" id="IPR039275">
    <property type="entry name" value="PDZD8"/>
</dbReference>
<sequence length="256" mass="29092">MYVCVAPGEVQRNRGVCQAARVLMVPFLWGVVVGAVLVLTLIYVLLFEPFGSVGTSAASFTEQFQALRLPEELRRFLDKDGADGGATRWESCFIFSLILHFLFQEHKDTKRLRRWIHKKLQLELSDLTTRNAAGRLIQDIRIRDLSIGSKSPVINAMRVESFQMFEDGEGFKTLNLLADVDYSGGFQTSVDVSMLFGRFAQLSIKLTRLSGKIRLKLTREPFTHWAFAFVDMPVLDFQVIFFSALWGTVLVINWSN</sequence>
<dbReference type="PANTHER" id="PTHR21519:SF1">
    <property type="entry name" value="PDZ DOMAIN-CONTAINING PROTEIN 8"/>
    <property type="match status" value="1"/>
</dbReference>
<dbReference type="WBParaSite" id="GPUH_0000082201-mRNA-1">
    <property type="protein sequence ID" value="GPUH_0000082201-mRNA-1"/>
    <property type="gene ID" value="GPUH_0000082201"/>
</dbReference>
<dbReference type="GO" id="GO:0008289">
    <property type="term" value="F:lipid binding"/>
    <property type="evidence" value="ECO:0007669"/>
    <property type="project" value="UniProtKB-KW"/>
</dbReference>
<dbReference type="Pfam" id="PF26547">
    <property type="entry name" value="PDZD8_N"/>
    <property type="match status" value="1"/>
</dbReference>
<evidence type="ECO:0000313" key="8">
    <source>
        <dbReference type="EMBL" id="VDK28802.1"/>
    </source>
</evidence>
<dbReference type="InterPro" id="IPR031468">
    <property type="entry name" value="SMP_LBD"/>
</dbReference>
<evidence type="ECO:0000256" key="3">
    <source>
        <dbReference type="ARBA" id="ARBA00023055"/>
    </source>
</evidence>
<dbReference type="InterPro" id="IPR058801">
    <property type="entry name" value="PDZD8_N"/>
</dbReference>
<dbReference type="PANTHER" id="PTHR21519">
    <property type="entry name" value="PDZ DOMAIN-CONTAINING PROTEIN 8"/>
    <property type="match status" value="1"/>
</dbReference>
<keyword evidence="9" id="KW-1185">Reference proteome</keyword>
<keyword evidence="2" id="KW-0813">Transport</keyword>
<evidence type="ECO:0000256" key="1">
    <source>
        <dbReference type="ARBA" id="ARBA00004370"/>
    </source>
</evidence>
<dbReference type="OrthoDB" id="10004596at2759"/>
<dbReference type="GO" id="GO:0005739">
    <property type="term" value="C:mitochondrion"/>
    <property type="evidence" value="ECO:0007669"/>
    <property type="project" value="GOC"/>
</dbReference>
<comment type="subcellular location">
    <subcellularLocation>
        <location evidence="1">Membrane</location>
    </subcellularLocation>
</comment>
<dbReference type="EMBL" id="UYRT01000837">
    <property type="protein sequence ID" value="VDK28802.1"/>
    <property type="molecule type" value="Genomic_DNA"/>
</dbReference>